<evidence type="ECO:0000313" key="2">
    <source>
        <dbReference type="Proteomes" id="UP000326759"/>
    </source>
</evidence>
<name>A0A5N5T4I5_9CRUS</name>
<dbReference type="EMBL" id="SEYY01011111">
    <property type="protein sequence ID" value="KAB7501292.1"/>
    <property type="molecule type" value="Genomic_DNA"/>
</dbReference>
<proteinExistence type="predicted"/>
<dbReference type="Proteomes" id="UP000326759">
    <property type="component" value="Unassembled WGS sequence"/>
</dbReference>
<evidence type="ECO:0000313" key="1">
    <source>
        <dbReference type="EMBL" id="KAB7501292.1"/>
    </source>
</evidence>
<keyword evidence="2" id="KW-1185">Reference proteome</keyword>
<protein>
    <submittedName>
        <fullName evidence="1">Uncharacterized protein</fullName>
    </submittedName>
</protein>
<sequence length="174" mass="20145">MPLQPYMLAVQFNFAMNESGADDNRLFIHGSSYKWTHYRDHFVNDWMRILNKNDKNINEIYIESFVTKPPFVYPIRKSELKGIGIKKRKSEWTIKVNEAILKLVKAEFKMKSKKSVDSIKKEEYTTAGCSKDKFCVEKEKQAVLSIVQYHLPISDTVVDPPPGDGQHHVLLEAP</sequence>
<dbReference type="AlphaFoldDB" id="A0A5N5T4I5"/>
<feature type="non-terminal residue" evidence="1">
    <location>
        <position position="174"/>
    </location>
</feature>
<organism evidence="1 2">
    <name type="scientific">Armadillidium nasatum</name>
    <dbReference type="NCBI Taxonomy" id="96803"/>
    <lineage>
        <taxon>Eukaryota</taxon>
        <taxon>Metazoa</taxon>
        <taxon>Ecdysozoa</taxon>
        <taxon>Arthropoda</taxon>
        <taxon>Crustacea</taxon>
        <taxon>Multicrustacea</taxon>
        <taxon>Malacostraca</taxon>
        <taxon>Eumalacostraca</taxon>
        <taxon>Peracarida</taxon>
        <taxon>Isopoda</taxon>
        <taxon>Oniscidea</taxon>
        <taxon>Crinocheta</taxon>
        <taxon>Armadillidiidae</taxon>
        <taxon>Armadillidium</taxon>
    </lineage>
</organism>
<gene>
    <name evidence="1" type="ORF">Anas_13160</name>
</gene>
<reference evidence="1 2" key="1">
    <citation type="journal article" date="2019" name="PLoS Biol.">
        <title>Sex chromosomes control vertical transmission of feminizing Wolbachia symbionts in an isopod.</title>
        <authorList>
            <person name="Becking T."/>
            <person name="Chebbi M.A."/>
            <person name="Giraud I."/>
            <person name="Moumen B."/>
            <person name="Laverre T."/>
            <person name="Caubet Y."/>
            <person name="Peccoud J."/>
            <person name="Gilbert C."/>
            <person name="Cordaux R."/>
        </authorList>
    </citation>
    <scope>NUCLEOTIDE SEQUENCE [LARGE SCALE GENOMIC DNA]</scope>
    <source>
        <strain evidence="1">ANa2</strain>
        <tissue evidence="1">Whole body excluding digestive tract and cuticle</tissue>
    </source>
</reference>
<accession>A0A5N5T4I5</accession>
<comment type="caution">
    <text evidence="1">The sequence shown here is derived from an EMBL/GenBank/DDBJ whole genome shotgun (WGS) entry which is preliminary data.</text>
</comment>